<feature type="compositionally biased region" description="Basic and acidic residues" evidence="1">
    <location>
        <begin position="44"/>
        <end position="53"/>
    </location>
</feature>
<dbReference type="Proteomes" id="UP000499080">
    <property type="component" value="Unassembled WGS sequence"/>
</dbReference>
<comment type="caution">
    <text evidence="2">The sequence shown here is derived from an EMBL/GenBank/DDBJ whole genome shotgun (WGS) entry which is preliminary data.</text>
</comment>
<sequence length="146" mass="17446">MPKRKRGITGMLPVDGRQLKTKGELLKLKRRKKPPIVNYGTNVQDRRAEETANKRNSRLSDMAQRGQERRAEKKTEEEIDYWQKWDNVTRREEPKKQKNKEKRIRLGNVTFTLAHNIRKKIKIGGGAYENYNKKRLDLKEYLHFLK</sequence>
<dbReference type="EMBL" id="BGPR01016452">
    <property type="protein sequence ID" value="GBN73046.1"/>
    <property type="molecule type" value="Genomic_DNA"/>
</dbReference>
<evidence type="ECO:0000313" key="3">
    <source>
        <dbReference type="Proteomes" id="UP000499080"/>
    </source>
</evidence>
<feature type="region of interest" description="Disordered" evidence="1">
    <location>
        <begin position="31"/>
        <end position="74"/>
    </location>
</feature>
<accession>A0A4Y2RC58</accession>
<evidence type="ECO:0000313" key="2">
    <source>
        <dbReference type="EMBL" id="GBN73046.1"/>
    </source>
</evidence>
<gene>
    <name evidence="2" type="ORF">AVEN_183253_1</name>
</gene>
<dbReference type="AlphaFoldDB" id="A0A4Y2RC58"/>
<keyword evidence="3" id="KW-1185">Reference proteome</keyword>
<protein>
    <submittedName>
        <fullName evidence="2">Uncharacterized protein</fullName>
    </submittedName>
</protein>
<organism evidence="2 3">
    <name type="scientific">Araneus ventricosus</name>
    <name type="common">Orbweaver spider</name>
    <name type="synonym">Epeira ventricosa</name>
    <dbReference type="NCBI Taxonomy" id="182803"/>
    <lineage>
        <taxon>Eukaryota</taxon>
        <taxon>Metazoa</taxon>
        <taxon>Ecdysozoa</taxon>
        <taxon>Arthropoda</taxon>
        <taxon>Chelicerata</taxon>
        <taxon>Arachnida</taxon>
        <taxon>Araneae</taxon>
        <taxon>Araneomorphae</taxon>
        <taxon>Entelegynae</taxon>
        <taxon>Araneoidea</taxon>
        <taxon>Araneidae</taxon>
        <taxon>Araneus</taxon>
    </lineage>
</organism>
<proteinExistence type="predicted"/>
<dbReference type="OrthoDB" id="10057854at2759"/>
<reference evidence="2 3" key="1">
    <citation type="journal article" date="2019" name="Sci. Rep.">
        <title>Orb-weaving spider Araneus ventricosus genome elucidates the spidroin gene catalogue.</title>
        <authorList>
            <person name="Kono N."/>
            <person name="Nakamura H."/>
            <person name="Ohtoshi R."/>
            <person name="Moran D.A.P."/>
            <person name="Shinohara A."/>
            <person name="Yoshida Y."/>
            <person name="Fujiwara M."/>
            <person name="Mori M."/>
            <person name="Tomita M."/>
            <person name="Arakawa K."/>
        </authorList>
    </citation>
    <scope>NUCLEOTIDE SEQUENCE [LARGE SCALE GENOMIC DNA]</scope>
</reference>
<evidence type="ECO:0000256" key="1">
    <source>
        <dbReference type="SAM" id="MobiDB-lite"/>
    </source>
</evidence>
<name>A0A4Y2RC58_ARAVE</name>